<dbReference type="AlphaFoldDB" id="A0A0N8KMP0"/>
<dbReference type="GO" id="GO:0009103">
    <property type="term" value="P:lipopolysaccharide biosynthetic process"/>
    <property type="evidence" value="ECO:0007669"/>
    <property type="project" value="TreeGrafter"/>
</dbReference>
<evidence type="ECO:0000313" key="3">
    <source>
        <dbReference type="Proteomes" id="UP000050465"/>
    </source>
</evidence>
<accession>A0A0N8KMP0</accession>
<dbReference type="PANTHER" id="PTHR46401">
    <property type="entry name" value="GLYCOSYLTRANSFERASE WBBK-RELATED"/>
    <property type="match status" value="1"/>
</dbReference>
<protein>
    <submittedName>
        <fullName evidence="2">Glycosyltransferase</fullName>
    </submittedName>
</protein>
<name>A0A0N8KMP0_9CYAN</name>
<comment type="caution">
    <text evidence="2">The sequence shown here is derived from an EMBL/GenBank/DDBJ whole genome shotgun (WGS) entry which is preliminary data.</text>
</comment>
<dbReference type="SUPFAM" id="SSF53756">
    <property type="entry name" value="UDP-Glycosyltransferase/glycogen phosphorylase"/>
    <property type="match status" value="1"/>
</dbReference>
<sequence length="399" mass="44309">MAERALKISIIASDLSSSGAGRWQGAVRPFLLAQAFQRLGHSVEILGFADQAGGLPSAENLPIKVIPNADYPQFFGAARSLMSQIEGDVVVAYKPKPSSFGLALFYRLLYRLRKKCPVILDIDDWELSWHGGDSYRYGGSVWQLGRDILNPSGALRSPDNPLYLKWIERLISRADAVTLHTQFLQSRFGGSYVANGKDMDLFDPSRYDADQSRARYNLSNYKVLMFPGAPRPYKGVEDILQALEILNRSDYRLVIVGGSPYDHYDDDLFQKWGKWLIKLPKAPYEQMPEIVSAAHVIVVPQRDTPAAQAQFPLKLTDGMAMAKPVLATRVGDIPKILGNTGYLADSESPEQLAEQLSHIFQDLAAANQKGHQARARCADHYSITTMANQLQQVLAGLNL</sequence>
<evidence type="ECO:0000256" key="1">
    <source>
        <dbReference type="ARBA" id="ARBA00022679"/>
    </source>
</evidence>
<reference evidence="2 3" key="1">
    <citation type="submission" date="2015-09" db="EMBL/GenBank/DDBJ databases">
        <title>Identification and resolution of microdiversity through metagenomic sequencing of parallel consortia.</title>
        <authorList>
            <person name="Nelson W.C."/>
            <person name="Romine M.F."/>
            <person name="Lindemann S.R."/>
        </authorList>
    </citation>
    <scope>NUCLEOTIDE SEQUENCE [LARGE SCALE GENOMIC DNA]</scope>
    <source>
        <strain evidence="2">Ana</strain>
    </source>
</reference>
<dbReference type="GO" id="GO:0016757">
    <property type="term" value="F:glycosyltransferase activity"/>
    <property type="evidence" value="ECO:0007669"/>
    <property type="project" value="TreeGrafter"/>
</dbReference>
<keyword evidence="1 2" id="KW-0808">Transferase</keyword>
<gene>
    <name evidence="2" type="ORF">HLUCCA11_15255</name>
</gene>
<dbReference type="PANTHER" id="PTHR46401:SF2">
    <property type="entry name" value="GLYCOSYLTRANSFERASE WBBK-RELATED"/>
    <property type="match status" value="1"/>
</dbReference>
<dbReference type="Proteomes" id="UP000050465">
    <property type="component" value="Unassembled WGS sequence"/>
</dbReference>
<dbReference type="STRING" id="1666911.HLUCCA11_15255"/>
<dbReference type="Pfam" id="PF13692">
    <property type="entry name" value="Glyco_trans_1_4"/>
    <property type="match status" value="1"/>
</dbReference>
<proteinExistence type="predicted"/>
<dbReference type="PATRIC" id="fig|1666911.3.peg.332"/>
<dbReference type="Gene3D" id="3.40.50.2000">
    <property type="entry name" value="Glycogen Phosphorylase B"/>
    <property type="match status" value="2"/>
</dbReference>
<dbReference type="EMBL" id="LJZR01000021">
    <property type="protein sequence ID" value="KPQ34274.1"/>
    <property type="molecule type" value="Genomic_DNA"/>
</dbReference>
<organism evidence="2 3">
    <name type="scientific">Phormidesmis priestleyi Ana</name>
    <dbReference type="NCBI Taxonomy" id="1666911"/>
    <lineage>
        <taxon>Bacteria</taxon>
        <taxon>Bacillati</taxon>
        <taxon>Cyanobacteriota</taxon>
        <taxon>Cyanophyceae</taxon>
        <taxon>Leptolyngbyales</taxon>
        <taxon>Leptolyngbyaceae</taxon>
        <taxon>Phormidesmis</taxon>
    </lineage>
</organism>
<evidence type="ECO:0000313" key="2">
    <source>
        <dbReference type="EMBL" id="KPQ34274.1"/>
    </source>
</evidence>